<organism evidence="9 10">
    <name type="scientific">Cohnella yongneupensis</name>
    <dbReference type="NCBI Taxonomy" id="425006"/>
    <lineage>
        <taxon>Bacteria</taxon>
        <taxon>Bacillati</taxon>
        <taxon>Bacillota</taxon>
        <taxon>Bacilli</taxon>
        <taxon>Bacillales</taxon>
        <taxon>Paenibacillaceae</taxon>
        <taxon>Cohnella</taxon>
    </lineage>
</organism>
<dbReference type="RefSeq" id="WP_378112200.1">
    <property type="nucleotide sequence ID" value="NZ_JBHSNC010000038.1"/>
</dbReference>
<comment type="subcellular location">
    <subcellularLocation>
        <location evidence="1">Cell membrane</location>
        <topology evidence="1">Multi-pass membrane protein</topology>
    </subcellularLocation>
</comment>
<feature type="transmembrane region" description="Helical" evidence="7">
    <location>
        <begin position="60"/>
        <end position="82"/>
    </location>
</feature>
<feature type="transmembrane region" description="Helical" evidence="7">
    <location>
        <begin position="175"/>
        <end position="196"/>
    </location>
</feature>
<feature type="transmembrane region" description="Helical" evidence="7">
    <location>
        <begin position="143"/>
        <end position="163"/>
    </location>
</feature>
<evidence type="ECO:0000256" key="5">
    <source>
        <dbReference type="ARBA" id="ARBA00022989"/>
    </source>
</evidence>
<dbReference type="InterPro" id="IPR032816">
    <property type="entry name" value="VTT_dom"/>
</dbReference>
<dbReference type="Proteomes" id="UP001596108">
    <property type="component" value="Unassembled WGS sequence"/>
</dbReference>
<gene>
    <name evidence="9" type="ORF">ACFPQ4_12565</name>
</gene>
<feature type="domain" description="VTT" evidence="8">
    <location>
        <begin position="37"/>
        <end position="163"/>
    </location>
</feature>
<dbReference type="InterPro" id="IPR051311">
    <property type="entry name" value="DedA_domain"/>
</dbReference>
<protein>
    <submittedName>
        <fullName evidence="9">DedA family protein</fullName>
    </submittedName>
</protein>
<evidence type="ECO:0000313" key="9">
    <source>
        <dbReference type="EMBL" id="MFC5530262.1"/>
    </source>
</evidence>
<accession>A0ABW0R3B4</accession>
<dbReference type="PANTHER" id="PTHR42709">
    <property type="entry name" value="ALKALINE PHOSPHATASE LIKE PROTEIN"/>
    <property type="match status" value="1"/>
</dbReference>
<dbReference type="Pfam" id="PF09335">
    <property type="entry name" value="VTT_dom"/>
    <property type="match status" value="1"/>
</dbReference>
<evidence type="ECO:0000256" key="7">
    <source>
        <dbReference type="SAM" id="Phobius"/>
    </source>
</evidence>
<evidence type="ECO:0000256" key="2">
    <source>
        <dbReference type="ARBA" id="ARBA00010792"/>
    </source>
</evidence>
<feature type="transmembrane region" description="Helical" evidence="7">
    <location>
        <begin position="12"/>
        <end position="30"/>
    </location>
</feature>
<keyword evidence="4 7" id="KW-0812">Transmembrane</keyword>
<evidence type="ECO:0000313" key="10">
    <source>
        <dbReference type="Proteomes" id="UP001596108"/>
    </source>
</evidence>
<keyword evidence="10" id="KW-1185">Reference proteome</keyword>
<evidence type="ECO:0000256" key="4">
    <source>
        <dbReference type="ARBA" id="ARBA00022692"/>
    </source>
</evidence>
<proteinExistence type="inferred from homology"/>
<evidence type="ECO:0000256" key="1">
    <source>
        <dbReference type="ARBA" id="ARBA00004651"/>
    </source>
</evidence>
<evidence type="ECO:0000259" key="8">
    <source>
        <dbReference type="Pfam" id="PF09335"/>
    </source>
</evidence>
<comment type="caution">
    <text evidence="9">The sequence shown here is derived from an EMBL/GenBank/DDBJ whole genome shotgun (WGS) entry which is preliminary data.</text>
</comment>
<evidence type="ECO:0000256" key="3">
    <source>
        <dbReference type="ARBA" id="ARBA00022475"/>
    </source>
</evidence>
<name>A0ABW0R3B4_9BACL</name>
<sequence length="206" mass="22640">MHQLIDWISNMAVQLIETFGVFGILVGMILESACIPIPSEVILLCGGAAVANETMSFAEVVIAGVVGNLIGSVIAYFVGLLGGRSLLERYGKYVLFRPSHLKQSQRWFDRYGEGTVFFTRNLPFIRTFISLPAGIAGMNFRKFVLFTALGCIPWTIALTYAGYKLGSDAKAVEQYVRPVSYAIAGLACVLLVYWLLRKKSKKPSVS</sequence>
<evidence type="ECO:0000256" key="6">
    <source>
        <dbReference type="ARBA" id="ARBA00023136"/>
    </source>
</evidence>
<comment type="similarity">
    <text evidence="2">Belongs to the DedA family.</text>
</comment>
<keyword evidence="3" id="KW-1003">Cell membrane</keyword>
<dbReference type="EMBL" id="JBHSNC010000038">
    <property type="protein sequence ID" value="MFC5530262.1"/>
    <property type="molecule type" value="Genomic_DNA"/>
</dbReference>
<reference evidence="10" key="1">
    <citation type="journal article" date="2019" name="Int. J. Syst. Evol. Microbiol.">
        <title>The Global Catalogue of Microorganisms (GCM) 10K type strain sequencing project: providing services to taxonomists for standard genome sequencing and annotation.</title>
        <authorList>
            <consortium name="The Broad Institute Genomics Platform"/>
            <consortium name="The Broad Institute Genome Sequencing Center for Infectious Disease"/>
            <person name="Wu L."/>
            <person name="Ma J."/>
        </authorList>
    </citation>
    <scope>NUCLEOTIDE SEQUENCE [LARGE SCALE GENOMIC DNA]</scope>
    <source>
        <strain evidence="10">CGMCC 1.18578</strain>
    </source>
</reference>
<dbReference type="PANTHER" id="PTHR42709:SF6">
    <property type="entry name" value="UNDECAPRENYL PHOSPHATE TRANSPORTER A"/>
    <property type="match status" value="1"/>
</dbReference>
<keyword evidence="5 7" id="KW-1133">Transmembrane helix</keyword>
<keyword evidence="6 7" id="KW-0472">Membrane</keyword>